<feature type="region of interest" description="Disordered" evidence="1">
    <location>
        <begin position="210"/>
        <end position="229"/>
    </location>
</feature>
<comment type="caution">
    <text evidence="2">The sequence shown here is derived from an EMBL/GenBank/DDBJ whole genome shotgun (WGS) entry which is preliminary data.</text>
</comment>
<name>A0ABV4FG36_BRAEL</name>
<dbReference type="RefSeq" id="WP_016847855.1">
    <property type="nucleotide sequence ID" value="NZ_CP126004.1"/>
</dbReference>
<evidence type="ECO:0008006" key="4">
    <source>
        <dbReference type="Google" id="ProtNLM"/>
    </source>
</evidence>
<dbReference type="Proteomes" id="UP001565471">
    <property type="component" value="Unassembled WGS sequence"/>
</dbReference>
<reference evidence="2 3" key="1">
    <citation type="submission" date="2024-07" db="EMBL/GenBank/DDBJ databases">
        <title>Genomic Encyclopedia of Type Strains, Phase V (KMG-V): Genome sequencing to study the core and pangenomes of soil and plant-associated prokaryotes.</title>
        <authorList>
            <person name="Whitman W."/>
        </authorList>
    </citation>
    <scope>NUCLEOTIDE SEQUENCE [LARGE SCALE GENOMIC DNA]</scope>
    <source>
        <strain evidence="2 3">USDA 415</strain>
    </source>
</reference>
<keyword evidence="3" id="KW-1185">Reference proteome</keyword>
<organism evidence="2 3">
    <name type="scientific">Bradyrhizobium elkanii</name>
    <dbReference type="NCBI Taxonomy" id="29448"/>
    <lineage>
        <taxon>Bacteria</taxon>
        <taxon>Pseudomonadati</taxon>
        <taxon>Pseudomonadota</taxon>
        <taxon>Alphaproteobacteria</taxon>
        <taxon>Hyphomicrobiales</taxon>
        <taxon>Nitrobacteraceae</taxon>
        <taxon>Bradyrhizobium</taxon>
    </lineage>
</organism>
<dbReference type="EMBL" id="JBGBZA010000002">
    <property type="protein sequence ID" value="MEY9322445.1"/>
    <property type="molecule type" value="Genomic_DNA"/>
</dbReference>
<protein>
    <recommendedName>
        <fullName evidence="4">DUF4194 domain-containing protein</fullName>
    </recommendedName>
</protein>
<sequence length="229" mass="26145">MNALSGLLEYEEVLARTRYPKVTLQRAFRTLMQRQFVFGNDFGSKDIYELLNDDEVRPFAERLFDVFGWRLQFNTSGNIKMVCLMPPIAEAPDTPRDKREAHQAQPLRVDEAIAILLLRAYYDKAIQSTGLVNGHADWHTDGLYDLWKEKTRKEPPGKVRMLDILRFLKNHGLIQASLPPTFHEGMPFTVRPSISLVAVSEPLAALKRYAREARPDSDADGTDQEKAEA</sequence>
<dbReference type="InterPro" id="IPR025449">
    <property type="entry name" value="JetB"/>
</dbReference>
<gene>
    <name evidence="2" type="ORF">ABIF29_009244</name>
</gene>
<evidence type="ECO:0000313" key="2">
    <source>
        <dbReference type="EMBL" id="MEY9322445.1"/>
    </source>
</evidence>
<evidence type="ECO:0000313" key="3">
    <source>
        <dbReference type="Proteomes" id="UP001565471"/>
    </source>
</evidence>
<proteinExistence type="predicted"/>
<evidence type="ECO:0000256" key="1">
    <source>
        <dbReference type="SAM" id="MobiDB-lite"/>
    </source>
</evidence>
<dbReference type="Pfam" id="PF13835">
    <property type="entry name" value="DUF4194"/>
    <property type="match status" value="1"/>
</dbReference>
<accession>A0ABV4FG36</accession>